<reference evidence="2" key="1">
    <citation type="submission" date="2020-05" db="EMBL/GenBank/DDBJ databases">
        <authorList>
            <person name="Chiriac C."/>
            <person name="Salcher M."/>
            <person name="Ghai R."/>
            <person name="Kavagutti S V."/>
        </authorList>
    </citation>
    <scope>NUCLEOTIDE SEQUENCE</scope>
</reference>
<protein>
    <submittedName>
        <fullName evidence="2">Unannotated protein</fullName>
    </submittedName>
</protein>
<feature type="transmembrane region" description="Helical" evidence="1">
    <location>
        <begin position="79"/>
        <end position="99"/>
    </location>
</feature>
<name>A0A6J7HRX9_9ZZZZ</name>
<organism evidence="2">
    <name type="scientific">freshwater metagenome</name>
    <dbReference type="NCBI Taxonomy" id="449393"/>
    <lineage>
        <taxon>unclassified sequences</taxon>
        <taxon>metagenomes</taxon>
        <taxon>ecological metagenomes</taxon>
    </lineage>
</organism>
<keyword evidence="1" id="KW-0812">Transmembrane</keyword>
<dbReference type="EMBL" id="CAFBMW010000003">
    <property type="protein sequence ID" value="CAB4919035.1"/>
    <property type="molecule type" value="Genomic_DNA"/>
</dbReference>
<accession>A0A6J7HRX9</accession>
<sequence length="211" mass="23465">MDAVRGVLALAWKALRLEITLYRALGRWLVRRPDVPAGTEPIGYSRLVAPMLWLWIFGSAVEVVVLDVVLSRWWTPLRIPLLVVGVWGLVWMLGMLAAYRVRPHLLGEETLQVRDGIHARVDVPLDRIASVRTVDHELPGLLRSVHVEGEGDGATLLVGVGSRTNLELVLTGPTTLETPHGPSTVARVGLWVDEPREVAEVLRRRRSAPLR</sequence>
<proteinExistence type="predicted"/>
<gene>
    <name evidence="2" type="ORF">UFOPK3662_00489</name>
</gene>
<keyword evidence="1" id="KW-1133">Transmembrane helix</keyword>
<keyword evidence="1" id="KW-0472">Membrane</keyword>
<evidence type="ECO:0000313" key="2">
    <source>
        <dbReference type="EMBL" id="CAB4919035.1"/>
    </source>
</evidence>
<evidence type="ECO:0000256" key="1">
    <source>
        <dbReference type="SAM" id="Phobius"/>
    </source>
</evidence>
<dbReference type="AlphaFoldDB" id="A0A6J7HRX9"/>
<feature type="transmembrane region" description="Helical" evidence="1">
    <location>
        <begin position="52"/>
        <end position="73"/>
    </location>
</feature>